<organism evidence="2 3">
    <name type="scientific">Rhizorhabdus dicambivorans</name>
    <dbReference type="NCBI Taxonomy" id="1850238"/>
    <lineage>
        <taxon>Bacteria</taxon>
        <taxon>Pseudomonadati</taxon>
        <taxon>Pseudomonadota</taxon>
        <taxon>Alphaproteobacteria</taxon>
        <taxon>Sphingomonadales</taxon>
        <taxon>Sphingomonadaceae</taxon>
        <taxon>Rhizorhabdus</taxon>
    </lineage>
</organism>
<dbReference type="EMBL" id="NWUF01000004">
    <property type="protein sequence ID" value="PCE43193.1"/>
    <property type="molecule type" value="Genomic_DNA"/>
</dbReference>
<gene>
    <name evidence="2" type="ORF">COO09_05260</name>
</gene>
<dbReference type="PROSITE" id="PS51257">
    <property type="entry name" value="PROKAR_LIPOPROTEIN"/>
    <property type="match status" value="1"/>
</dbReference>
<reference evidence="2 3" key="1">
    <citation type="submission" date="2017-09" db="EMBL/GenBank/DDBJ databases">
        <title>The Catabolism of 3,6-Dichlorosalicylic acid is Initiated by the Cytochrome P450 Monooxygenase DsmABC in Rhizorhabdus dicambivorans Ndbn-20.</title>
        <authorList>
            <person name="Na L."/>
        </authorList>
    </citation>
    <scope>NUCLEOTIDE SEQUENCE [LARGE SCALE GENOMIC DNA]</scope>
    <source>
        <strain evidence="2 3">Ndbn-20m</strain>
    </source>
</reference>
<keyword evidence="1" id="KW-1133">Transmembrane helix</keyword>
<keyword evidence="1" id="KW-0812">Transmembrane</keyword>
<protein>
    <submittedName>
        <fullName evidence="2">Uncharacterized protein</fullName>
    </submittedName>
</protein>
<feature type="transmembrane region" description="Helical" evidence="1">
    <location>
        <begin position="95"/>
        <end position="115"/>
    </location>
</feature>
<evidence type="ECO:0000313" key="2">
    <source>
        <dbReference type="EMBL" id="PCE43193.1"/>
    </source>
</evidence>
<dbReference type="AlphaFoldDB" id="A0A2A4FZN2"/>
<feature type="transmembrane region" description="Helical" evidence="1">
    <location>
        <begin position="38"/>
        <end position="60"/>
    </location>
</feature>
<evidence type="ECO:0000256" key="1">
    <source>
        <dbReference type="SAM" id="Phobius"/>
    </source>
</evidence>
<dbReference type="KEGG" id="rdi:CMV14_00225"/>
<keyword evidence="1" id="KW-0472">Membrane</keyword>
<sequence>MVWRFLLPTLVAASCGLILSDAADWLRFGFWPSLDGSAGLEAVVACVLGSFVAVLVLAAVWRWASAWAERRAWACPLLGALLFWVPVAALGRQPLLALMVVPGGLAAGYLWRALALGRLGRWSAVVILSVCCAILLLPAIQTARAGLEDRRIAAQAPVIGGVKGGQVHRSELWLHDHRGKLVSLRLGDWHPTERAARNVMAMAADGDALWVLRAPPPDYRLDRQSPGRFVLARHHDRDWTVLPAMRFGADDRPLALSVREGRIAVVTQQHLFVTDTARPMWRSIALDRPIELDALVSAHLVDRNRIVVGTNLGEFGGSLTRIDMNDAAPARITHICRADPSGACDPVTALDRDPLHPGCTLVGMGLSHLGFSRGGVSRLCGSRLTPLFERPRAIPLGVRLGRLLGLDPPRRDGQSEPVFGLAVAGDTVWVATNAGIYRLHAGQTERYDLPAFQTVHQLALSKRIPGIVMVASEANMAWSMSGYTPLIFTLPKAQ</sequence>
<feature type="transmembrane region" description="Helical" evidence="1">
    <location>
        <begin position="72"/>
        <end position="89"/>
    </location>
</feature>
<accession>A0A2A4FZN2</accession>
<name>A0A2A4FZN2_9SPHN</name>
<feature type="transmembrane region" description="Helical" evidence="1">
    <location>
        <begin position="122"/>
        <end position="140"/>
    </location>
</feature>
<proteinExistence type="predicted"/>
<dbReference type="Proteomes" id="UP000218934">
    <property type="component" value="Unassembled WGS sequence"/>
</dbReference>
<comment type="caution">
    <text evidence="2">The sequence shown here is derived from an EMBL/GenBank/DDBJ whole genome shotgun (WGS) entry which is preliminary data.</text>
</comment>
<evidence type="ECO:0000313" key="3">
    <source>
        <dbReference type="Proteomes" id="UP000218934"/>
    </source>
</evidence>
<keyword evidence="3" id="KW-1185">Reference proteome</keyword>